<reference evidence="3 4" key="1">
    <citation type="submission" date="2024-08" db="EMBL/GenBank/DDBJ databases">
        <authorList>
            <person name="Lu H."/>
        </authorList>
    </citation>
    <scope>NUCLEOTIDE SEQUENCE [LARGE SCALE GENOMIC DNA]</scope>
    <source>
        <strain evidence="3 4">LYH14W</strain>
    </source>
</reference>
<dbReference type="EMBL" id="JBIGHV010000002">
    <property type="protein sequence ID" value="MFG6429685.1"/>
    <property type="molecule type" value="Genomic_DNA"/>
</dbReference>
<organism evidence="3 4">
    <name type="scientific">Pelomonas parva</name>
    <dbReference type="NCBI Taxonomy" id="3299032"/>
    <lineage>
        <taxon>Bacteria</taxon>
        <taxon>Pseudomonadati</taxon>
        <taxon>Pseudomonadota</taxon>
        <taxon>Betaproteobacteria</taxon>
        <taxon>Burkholderiales</taxon>
        <taxon>Sphaerotilaceae</taxon>
        <taxon>Roseateles</taxon>
    </lineage>
</organism>
<keyword evidence="4" id="KW-1185">Reference proteome</keyword>
<protein>
    <submittedName>
        <fullName evidence="3">CsgG/HfaB family protein</fullName>
    </submittedName>
</protein>
<sequence>MKLMFALLMATGALAAQAQDAGSTVEKCSKKFGALAVAEPQHGWGHLSQYGLGSPAALLRMMVQQSGCFDVVERGQAMQNLQQERALAAGGELRAESNLGQGQMQAADFVLTPTVQIGSSNTGGIGGFLGGRLGILGALAGGLKFKEASTSILVSDVRSSIQVAAAEGKASKTDFSIGGWGFGGGVVGGLGGYTSTPEGKVVAASFLDNYNRIVISIRDQANLIRTSSAAGDANAAASTRAEAPQQAGQLLAAKIANVKAYAEPSRDSAVVATLNRSDELVATGEAKNGFIRVDASNFSGWVQRTLVGPVVGGAIAQPPAAPVAYTPAPVPRAGRWGQYSVVFSGAEQGDFFITIGDRGEVTGQGRGATMGGFTVRGQVDDNGAVNLGGIASNGMAMFVGQVDPRAGIISGNWRYGDMRTGQPSTGGGGGSFNGKRQ</sequence>
<keyword evidence="2" id="KW-0732">Signal</keyword>
<feature type="compositionally biased region" description="Gly residues" evidence="1">
    <location>
        <begin position="424"/>
        <end position="437"/>
    </location>
</feature>
<evidence type="ECO:0000256" key="1">
    <source>
        <dbReference type="SAM" id="MobiDB-lite"/>
    </source>
</evidence>
<accession>A0ABW7F1Y7</accession>
<feature type="region of interest" description="Disordered" evidence="1">
    <location>
        <begin position="417"/>
        <end position="437"/>
    </location>
</feature>
<dbReference type="InterPro" id="IPR005534">
    <property type="entry name" value="Curli_assmbl/transp-comp_CsgG"/>
</dbReference>
<name>A0ABW7F1Y7_9BURK</name>
<dbReference type="RefSeq" id="WP_394477321.1">
    <property type="nucleotide sequence ID" value="NZ_JBIGHV010000002.1"/>
</dbReference>
<evidence type="ECO:0000256" key="2">
    <source>
        <dbReference type="SAM" id="SignalP"/>
    </source>
</evidence>
<evidence type="ECO:0000313" key="4">
    <source>
        <dbReference type="Proteomes" id="UP001606210"/>
    </source>
</evidence>
<feature type="chain" id="PRO_5046598690" evidence="2">
    <location>
        <begin position="19"/>
        <end position="437"/>
    </location>
</feature>
<feature type="signal peptide" evidence="2">
    <location>
        <begin position="1"/>
        <end position="18"/>
    </location>
</feature>
<gene>
    <name evidence="3" type="ORF">ACG00Y_07170</name>
</gene>
<dbReference type="Proteomes" id="UP001606210">
    <property type="component" value="Unassembled WGS sequence"/>
</dbReference>
<evidence type="ECO:0000313" key="3">
    <source>
        <dbReference type="EMBL" id="MFG6429685.1"/>
    </source>
</evidence>
<proteinExistence type="predicted"/>
<comment type="caution">
    <text evidence="3">The sequence shown here is derived from an EMBL/GenBank/DDBJ whole genome shotgun (WGS) entry which is preliminary data.</text>
</comment>
<dbReference type="Pfam" id="PF03783">
    <property type="entry name" value="CsgG"/>
    <property type="match status" value="1"/>
</dbReference>